<evidence type="ECO:0000313" key="1">
    <source>
        <dbReference type="EMBL" id="MBU5485664.1"/>
    </source>
</evidence>
<dbReference type="EMBL" id="JAHLQF010000003">
    <property type="protein sequence ID" value="MBU5485664.1"/>
    <property type="molecule type" value="Genomic_DNA"/>
</dbReference>
<evidence type="ECO:0000313" key="2">
    <source>
        <dbReference type="Proteomes" id="UP000726170"/>
    </source>
</evidence>
<protein>
    <submittedName>
        <fullName evidence="1">Uncharacterized protein</fullName>
    </submittedName>
</protein>
<name>A0ABS6EMQ5_9CLOT</name>
<dbReference type="Proteomes" id="UP000726170">
    <property type="component" value="Unassembled WGS sequence"/>
</dbReference>
<dbReference type="RefSeq" id="WP_216440192.1">
    <property type="nucleotide sequence ID" value="NZ_JAHLQF010000003.1"/>
</dbReference>
<sequence length="187" mass="21214">MKKSIKILLGLGLIVVLFLINSGYFRGKGYIPLVKMEDATIEIGTTTVQEVLDKGYTLEYSKAFEPVKTVPGKKYTSILFSFSKDGKNYGTFSIVNNSGEEKRTEECTIRSMRYYYTNPEVYYDGVSIDELVPKGLSLDQIKEKLGEPEKEDDSKLKYESKGGLCTIEYEFKDDKTLKTVTVEKKSK</sequence>
<accession>A0ABS6EMQ5</accession>
<keyword evidence="2" id="KW-1185">Reference proteome</keyword>
<proteinExistence type="predicted"/>
<gene>
    <name evidence="1" type="ORF">KQI86_15195</name>
</gene>
<comment type="caution">
    <text evidence="1">The sequence shown here is derived from an EMBL/GenBank/DDBJ whole genome shotgun (WGS) entry which is preliminary data.</text>
</comment>
<reference evidence="1 2" key="1">
    <citation type="submission" date="2021-06" db="EMBL/GenBank/DDBJ databases">
        <authorList>
            <person name="Sun Q."/>
            <person name="Li D."/>
        </authorList>
    </citation>
    <scope>NUCLEOTIDE SEQUENCE [LARGE SCALE GENOMIC DNA]</scope>
    <source>
        <strain evidence="1 2">MSJ-11</strain>
    </source>
</reference>
<organism evidence="1 2">
    <name type="scientific">Clostridium mobile</name>
    <dbReference type="NCBI Taxonomy" id="2841512"/>
    <lineage>
        <taxon>Bacteria</taxon>
        <taxon>Bacillati</taxon>
        <taxon>Bacillota</taxon>
        <taxon>Clostridia</taxon>
        <taxon>Eubacteriales</taxon>
        <taxon>Clostridiaceae</taxon>
        <taxon>Clostridium</taxon>
    </lineage>
</organism>